<evidence type="ECO:0000313" key="2">
    <source>
        <dbReference type="EMBL" id="KKB76910.1"/>
    </source>
</evidence>
<protein>
    <submittedName>
        <fullName evidence="2">Uncharacterized protein</fullName>
    </submittedName>
</protein>
<dbReference type="RefSeq" id="WP_046136916.1">
    <property type="nucleotide sequence ID" value="NZ_LAJF01000145.1"/>
</dbReference>
<feature type="region of interest" description="Disordered" evidence="1">
    <location>
        <begin position="111"/>
        <end position="147"/>
    </location>
</feature>
<evidence type="ECO:0000313" key="3">
    <source>
        <dbReference type="Proteomes" id="UP000033608"/>
    </source>
</evidence>
<dbReference type="OrthoDB" id="9768393at2"/>
<dbReference type="Proteomes" id="UP000033608">
    <property type="component" value="Unassembled WGS sequence"/>
</dbReference>
<reference evidence="2 3" key="1">
    <citation type="submission" date="2015-03" db="EMBL/GenBank/DDBJ databases">
        <authorList>
            <person name="Hassan Y.I."/>
            <person name="Lepp D."/>
            <person name="Zhou T."/>
        </authorList>
    </citation>
    <scope>NUCLEOTIDE SEQUENCE [LARGE SCALE GENOMIC DNA]</scope>
    <source>
        <strain evidence="2 3">DSM 17137</strain>
    </source>
</reference>
<feature type="compositionally biased region" description="Basic and acidic residues" evidence="1">
    <location>
        <begin position="127"/>
        <end position="141"/>
    </location>
</feature>
<dbReference type="EMBL" id="LAJF01000145">
    <property type="protein sequence ID" value="KKB76910.1"/>
    <property type="molecule type" value="Genomic_DNA"/>
</dbReference>
<evidence type="ECO:0000256" key="1">
    <source>
        <dbReference type="SAM" id="MobiDB-lite"/>
    </source>
</evidence>
<accession>A0A0F5L3V4</accession>
<name>A0A0F5L3V4_9HYPH</name>
<sequence length="147" mass="15265">RALPDTQHISRASVSAEHARITSRLVTAGRRTFQQAGLGSPEHVAAFEAGLAAGTPFETLVADAGLTPTDLGHLTRAQVTDGPLPDAAFGLAQGEFVILDGVDGRRAVHVSSLEAGRTTSPDDAGETMDKNQDPAQARKELTASLSP</sequence>
<gene>
    <name evidence="2" type="ORF">VW29_19265</name>
</gene>
<comment type="caution">
    <text evidence="2">The sequence shown here is derived from an EMBL/GenBank/DDBJ whole genome shotgun (WGS) entry which is preliminary data.</text>
</comment>
<feature type="non-terminal residue" evidence="2">
    <location>
        <position position="1"/>
    </location>
</feature>
<organism evidence="2 3">
    <name type="scientific">Devosia limi DSM 17137</name>
    <dbReference type="NCBI Taxonomy" id="1121477"/>
    <lineage>
        <taxon>Bacteria</taxon>
        <taxon>Pseudomonadati</taxon>
        <taxon>Pseudomonadota</taxon>
        <taxon>Alphaproteobacteria</taxon>
        <taxon>Hyphomicrobiales</taxon>
        <taxon>Devosiaceae</taxon>
        <taxon>Devosia</taxon>
    </lineage>
</organism>
<proteinExistence type="predicted"/>
<feature type="non-terminal residue" evidence="2">
    <location>
        <position position="147"/>
    </location>
</feature>
<dbReference type="AlphaFoldDB" id="A0A0F5L3V4"/>
<keyword evidence="3" id="KW-1185">Reference proteome</keyword>